<proteinExistence type="predicted"/>
<protein>
    <submittedName>
        <fullName evidence="1">Uncharacterized protein</fullName>
    </submittedName>
</protein>
<organism evidence="1 2">
    <name type="scientific">Albugo candida</name>
    <dbReference type="NCBI Taxonomy" id="65357"/>
    <lineage>
        <taxon>Eukaryota</taxon>
        <taxon>Sar</taxon>
        <taxon>Stramenopiles</taxon>
        <taxon>Oomycota</taxon>
        <taxon>Peronosporomycetes</taxon>
        <taxon>Albuginales</taxon>
        <taxon>Albuginaceae</taxon>
        <taxon>Albugo</taxon>
    </lineage>
</organism>
<keyword evidence="2" id="KW-1185">Reference proteome</keyword>
<comment type="caution">
    <text evidence="1">The sequence shown here is derived from an EMBL/GenBank/DDBJ whole genome shotgun (WGS) entry which is preliminary data.</text>
</comment>
<dbReference type="EMBL" id="CAIX01000129">
    <property type="protein sequence ID" value="CCI46533.1"/>
    <property type="molecule type" value="Genomic_DNA"/>
</dbReference>
<dbReference type="InParanoid" id="A0A024GI21"/>
<name>A0A024GI21_9STRA</name>
<reference evidence="1 2" key="1">
    <citation type="submission" date="2012-05" db="EMBL/GenBank/DDBJ databases">
        <title>Recombination and specialization in a pathogen metapopulation.</title>
        <authorList>
            <person name="Gardiner A."/>
            <person name="Kemen E."/>
            <person name="Schultz-Larsen T."/>
            <person name="MacLean D."/>
            <person name="Van Oosterhout C."/>
            <person name="Jones J.D.G."/>
        </authorList>
    </citation>
    <scope>NUCLEOTIDE SEQUENCE [LARGE SCALE GENOMIC DNA]</scope>
    <source>
        <strain evidence="1 2">Ac Nc2</strain>
    </source>
</reference>
<evidence type="ECO:0000313" key="1">
    <source>
        <dbReference type="EMBL" id="CCI46533.1"/>
    </source>
</evidence>
<evidence type="ECO:0000313" key="2">
    <source>
        <dbReference type="Proteomes" id="UP000053237"/>
    </source>
</evidence>
<gene>
    <name evidence="1" type="ORF">BN9_074620</name>
</gene>
<accession>A0A024GI21</accession>
<dbReference type="AlphaFoldDB" id="A0A024GI21"/>
<dbReference type="Proteomes" id="UP000053237">
    <property type="component" value="Unassembled WGS sequence"/>
</dbReference>
<sequence length="124" mass="13985">MGMITPRVQLIAYYHHLFTVTITKPHEDGLVGCDVPGKTVAVYAFGTQCDIDSDLLHWVVSSFNPIRRLFWHKGADGTFSKPLALDNVHVSFRCGHQLSRYLLIHATCYPFQLICIGDTSAQRH</sequence>